<dbReference type="Proteomes" id="UP001217500">
    <property type="component" value="Chromosome"/>
</dbReference>
<name>A0AAF0BJS3_9PROT</name>
<evidence type="ECO:0000256" key="2">
    <source>
        <dbReference type="SAM" id="SignalP"/>
    </source>
</evidence>
<dbReference type="KEGG" id="gso:PH603_12935"/>
<proteinExistence type="predicted"/>
<dbReference type="AlphaFoldDB" id="A0AAF0BJS3"/>
<keyword evidence="2" id="KW-0732">Signal</keyword>
<dbReference type="RefSeq" id="WP_289502956.1">
    <property type="nucleotide sequence ID" value="NZ_CP116805.1"/>
</dbReference>
<evidence type="ECO:0000313" key="4">
    <source>
        <dbReference type="Proteomes" id="UP001217500"/>
    </source>
</evidence>
<evidence type="ECO:0000313" key="3">
    <source>
        <dbReference type="EMBL" id="WCL53444.1"/>
    </source>
</evidence>
<dbReference type="EMBL" id="CP116805">
    <property type="protein sequence ID" value="WCL53444.1"/>
    <property type="molecule type" value="Genomic_DNA"/>
</dbReference>
<keyword evidence="4" id="KW-1185">Reference proteome</keyword>
<evidence type="ECO:0000256" key="1">
    <source>
        <dbReference type="SAM" id="MobiDB-lite"/>
    </source>
</evidence>
<protein>
    <recommendedName>
        <fullName evidence="5">Neutral/alkaline non-lysosomal ceramidase N-terminal domain-containing protein</fullName>
    </recommendedName>
</protein>
<sequence>MKPVLKLLTLGLFALQAKAADQGATALKAGAAKVEFTPALASLPEGFIGILDPVYVRAVVLQSGKGKAALVSVDAGAIPDGVWQAASDAAAKLGIPREALQVTATHTHSVPRDLGDVLSARIADALKAAAARLEPANIAYGEGVSFINVNRNIIDPETRKWWEGPNYDGPSDKTVAVVKVEAANGTPIALYYNYAVHAVITGQLDKVSGDIPGATSRYIEDALDDKAVALWSEGAAGDQNPIFFQQTYDLREIRIKDFAARGIDISNTMLPGGKGLDRSNPQVQKLMKQQEQMIASMGQMLGEEVLHVARSNMNRAETVPAIYGSQKDITCPGRTRTDEGRAGAPGTYMDADPVPIRLSLLRVGDIVIGGVNAEVFNPIATKFKARSPFARTMMATLTNGYAPSGYIPHDAAYAQYTFEVVSSRLKPGCAEEAITDGLLDLIEGSEKARLR</sequence>
<gene>
    <name evidence="3" type="ORF">PH603_12935</name>
</gene>
<evidence type="ECO:0008006" key="5">
    <source>
        <dbReference type="Google" id="ProtNLM"/>
    </source>
</evidence>
<feature type="chain" id="PRO_5042204298" description="Neutral/alkaline non-lysosomal ceramidase N-terminal domain-containing protein" evidence="2">
    <location>
        <begin position="20"/>
        <end position="451"/>
    </location>
</feature>
<organism evidence="3 4">
    <name type="scientific">Gimibacter soli</name>
    <dbReference type="NCBI Taxonomy" id="3024400"/>
    <lineage>
        <taxon>Bacteria</taxon>
        <taxon>Pseudomonadati</taxon>
        <taxon>Pseudomonadota</taxon>
        <taxon>Alphaproteobacteria</taxon>
        <taxon>Kordiimonadales</taxon>
        <taxon>Temperatibacteraceae</taxon>
        <taxon>Gimibacter</taxon>
    </lineage>
</organism>
<reference evidence="3" key="1">
    <citation type="submission" date="2023-01" db="EMBL/GenBank/DDBJ databases">
        <title>The genome sequence of Kordiimonadaceae bacterium 6D33.</title>
        <authorList>
            <person name="Liu Y."/>
        </authorList>
    </citation>
    <scope>NUCLEOTIDE SEQUENCE</scope>
    <source>
        <strain evidence="3">6D33</strain>
    </source>
</reference>
<feature type="signal peptide" evidence="2">
    <location>
        <begin position="1"/>
        <end position="19"/>
    </location>
</feature>
<accession>A0AAF0BJS3</accession>
<feature type="region of interest" description="Disordered" evidence="1">
    <location>
        <begin position="327"/>
        <end position="348"/>
    </location>
</feature>